<name>A0A7W6D3H1_9HYPH</name>
<organism evidence="2 3">
    <name type="scientific">Hansschlegelia beijingensis</name>
    <dbReference type="NCBI Taxonomy" id="1133344"/>
    <lineage>
        <taxon>Bacteria</taxon>
        <taxon>Pseudomonadati</taxon>
        <taxon>Pseudomonadota</taxon>
        <taxon>Alphaproteobacteria</taxon>
        <taxon>Hyphomicrobiales</taxon>
        <taxon>Methylopilaceae</taxon>
        <taxon>Hansschlegelia</taxon>
    </lineage>
</organism>
<comment type="caution">
    <text evidence="2">The sequence shown here is derived from an EMBL/GenBank/DDBJ whole genome shotgun (WGS) entry which is preliminary data.</text>
</comment>
<keyword evidence="3" id="KW-1185">Reference proteome</keyword>
<reference evidence="2 3" key="1">
    <citation type="submission" date="2020-08" db="EMBL/GenBank/DDBJ databases">
        <title>Genomic Encyclopedia of Type Strains, Phase IV (KMG-IV): sequencing the most valuable type-strain genomes for metagenomic binning, comparative biology and taxonomic classification.</title>
        <authorList>
            <person name="Goeker M."/>
        </authorList>
    </citation>
    <scope>NUCLEOTIDE SEQUENCE [LARGE SCALE GENOMIC DNA]</scope>
    <source>
        <strain evidence="2 3">DSM 25481</strain>
    </source>
</reference>
<dbReference type="AlphaFoldDB" id="A0A7W6D3H1"/>
<proteinExistence type="predicted"/>
<evidence type="ECO:0000313" key="3">
    <source>
        <dbReference type="Proteomes" id="UP000528964"/>
    </source>
</evidence>
<evidence type="ECO:0000256" key="1">
    <source>
        <dbReference type="SAM" id="MobiDB-lite"/>
    </source>
</evidence>
<feature type="compositionally biased region" description="Low complexity" evidence="1">
    <location>
        <begin position="280"/>
        <end position="292"/>
    </location>
</feature>
<evidence type="ECO:0000313" key="2">
    <source>
        <dbReference type="EMBL" id="MBB3972478.1"/>
    </source>
</evidence>
<dbReference type="EMBL" id="JACIDR010000001">
    <property type="protein sequence ID" value="MBB3972478.1"/>
    <property type="molecule type" value="Genomic_DNA"/>
</dbReference>
<sequence>MTEPPFSSDDYEAIAAAVMETERGRWFLTEYARRNRAADTAAILDALSELERRFQQQAPQADAGRMAHLLGAASERTRLLRNELKQAGAGKPVARALRQLKRLERLVALALSEVEPSAAKRSVAQAIAAGEPDDFLAHVEEPAEGAPEHLAADWSDAGVEAEPRSDCSVSVNGHLIDLLAPAPEIESPPDHDSEEDADHPQAVVSADAIDDPGQSKAAAARHDDEAPVVFRPNAPVRPQQQVGSAVAANAPLAELLATSSRLETPSFARFDPDDDSAAGASTRPPAAPRMPAAWMPSLLDDLSEEEKAILFA</sequence>
<dbReference type="RefSeq" id="WP_183394258.1">
    <property type="nucleotide sequence ID" value="NZ_JACIDR010000001.1"/>
</dbReference>
<feature type="region of interest" description="Disordered" evidence="1">
    <location>
        <begin position="263"/>
        <end position="292"/>
    </location>
</feature>
<gene>
    <name evidence="2" type="ORF">GGR24_001111</name>
</gene>
<dbReference type="Proteomes" id="UP000528964">
    <property type="component" value="Unassembled WGS sequence"/>
</dbReference>
<accession>A0A7W6D3H1</accession>
<protein>
    <submittedName>
        <fullName evidence="2">Uncharacterized protein</fullName>
    </submittedName>
</protein>